<keyword evidence="10" id="KW-1185">Reference proteome</keyword>
<dbReference type="Proteomes" id="UP000323046">
    <property type="component" value="Chromosome"/>
</dbReference>
<accession>A0A5P2BFM3</accession>
<evidence type="ECO:0000313" key="10">
    <source>
        <dbReference type="Proteomes" id="UP000323046"/>
    </source>
</evidence>
<comment type="subcellular location">
    <subcellularLocation>
        <location evidence="1 7">Cell membrane</location>
        <topology evidence="1 7">Multi-pass membrane protein</topology>
    </subcellularLocation>
</comment>
<keyword evidence="5 7" id="KW-1133">Transmembrane helix</keyword>
<evidence type="ECO:0000256" key="5">
    <source>
        <dbReference type="ARBA" id="ARBA00022989"/>
    </source>
</evidence>
<keyword evidence="2 7" id="KW-0813">Transport</keyword>
<evidence type="ECO:0000313" key="9">
    <source>
        <dbReference type="EMBL" id="QES29234.1"/>
    </source>
</evidence>
<keyword evidence="4 7" id="KW-0812">Transmembrane</keyword>
<feature type="transmembrane region" description="Helical" evidence="7">
    <location>
        <begin position="174"/>
        <end position="194"/>
    </location>
</feature>
<evidence type="ECO:0000256" key="7">
    <source>
        <dbReference type="RuleBase" id="RU363032"/>
    </source>
</evidence>
<evidence type="ECO:0000256" key="1">
    <source>
        <dbReference type="ARBA" id="ARBA00004651"/>
    </source>
</evidence>
<dbReference type="EMBL" id="CP029193">
    <property type="protein sequence ID" value="QES29234.1"/>
    <property type="molecule type" value="Genomic_DNA"/>
</dbReference>
<evidence type="ECO:0000256" key="2">
    <source>
        <dbReference type="ARBA" id="ARBA00022448"/>
    </source>
</evidence>
<organism evidence="9 10">
    <name type="scientific">Streptomyces venezuelae</name>
    <dbReference type="NCBI Taxonomy" id="54571"/>
    <lineage>
        <taxon>Bacteria</taxon>
        <taxon>Bacillati</taxon>
        <taxon>Actinomycetota</taxon>
        <taxon>Actinomycetes</taxon>
        <taxon>Kitasatosporales</taxon>
        <taxon>Streptomycetaceae</taxon>
        <taxon>Streptomyces</taxon>
    </lineage>
</organism>
<proteinExistence type="inferred from homology"/>
<dbReference type="InterPro" id="IPR000515">
    <property type="entry name" value="MetI-like"/>
</dbReference>
<dbReference type="GO" id="GO:0055085">
    <property type="term" value="P:transmembrane transport"/>
    <property type="evidence" value="ECO:0007669"/>
    <property type="project" value="InterPro"/>
</dbReference>
<dbReference type="PROSITE" id="PS50928">
    <property type="entry name" value="ABC_TM1"/>
    <property type="match status" value="1"/>
</dbReference>
<feature type="transmembrane region" description="Helical" evidence="7">
    <location>
        <begin position="103"/>
        <end position="124"/>
    </location>
</feature>
<evidence type="ECO:0000256" key="6">
    <source>
        <dbReference type="ARBA" id="ARBA00023136"/>
    </source>
</evidence>
<dbReference type="InterPro" id="IPR045621">
    <property type="entry name" value="BPD_transp_1_N"/>
</dbReference>
<name>A0A5P2BFM3_STRVZ</name>
<comment type="similarity">
    <text evidence="7">Belongs to the binding-protein-dependent transport system permease family.</text>
</comment>
<dbReference type="Gene3D" id="1.10.3720.10">
    <property type="entry name" value="MetI-like"/>
    <property type="match status" value="1"/>
</dbReference>
<feature type="transmembrane region" description="Helical" evidence="7">
    <location>
        <begin position="233"/>
        <end position="255"/>
    </location>
</feature>
<feature type="transmembrane region" description="Helical" evidence="7">
    <location>
        <begin position="12"/>
        <end position="30"/>
    </location>
</feature>
<gene>
    <name evidence="9" type="ORF">DEJ47_24885</name>
</gene>
<evidence type="ECO:0000259" key="8">
    <source>
        <dbReference type="PROSITE" id="PS50928"/>
    </source>
</evidence>
<dbReference type="CDD" id="cd06261">
    <property type="entry name" value="TM_PBP2"/>
    <property type="match status" value="1"/>
</dbReference>
<sequence>MGRYIARRLGQMVLVLIGTTVVLFLCLFVLPGDPASSLAGGENAHDPVVVAELKERFGLGEPLYQQYFHYLVNLLSGDLGEDYVQRREVSEILAPKLLNTAQLALAAIVVNAVVGGTVGMIAALRRNSIWDVSATFVSTLAIGFPTFVIGFLLQKFFVVELGWFPLLSTGDLRSLVLPAVSLAIVDAALVARLMRGTMVEVMRADYIKTAVAKGLPPRVVLVRHVLRNSVIPVVTYLGISLGLLMGGALITEAIFNWDGVGLALVDAVRQQNNPIILGVVTYGVAVFVVLSMLVDLLCAALDPRIRES</sequence>
<dbReference type="PANTHER" id="PTHR43163">
    <property type="entry name" value="DIPEPTIDE TRANSPORT SYSTEM PERMEASE PROTEIN DPPB-RELATED"/>
    <property type="match status" value="1"/>
</dbReference>
<keyword evidence="6 7" id="KW-0472">Membrane</keyword>
<dbReference type="SUPFAM" id="SSF161098">
    <property type="entry name" value="MetI-like"/>
    <property type="match status" value="1"/>
</dbReference>
<dbReference type="GO" id="GO:0005886">
    <property type="term" value="C:plasma membrane"/>
    <property type="evidence" value="ECO:0007669"/>
    <property type="project" value="UniProtKB-SubCell"/>
</dbReference>
<evidence type="ECO:0000256" key="3">
    <source>
        <dbReference type="ARBA" id="ARBA00022475"/>
    </source>
</evidence>
<dbReference type="PANTHER" id="PTHR43163:SF7">
    <property type="entry name" value="DIPEPTIDE-TRANSPORT INTEGRAL MEMBRANE PROTEIN ABC TRANSPORTER DPPB-RELATED"/>
    <property type="match status" value="1"/>
</dbReference>
<keyword evidence="3" id="KW-1003">Cell membrane</keyword>
<protein>
    <submittedName>
        <fullName evidence="9">ABC transporter permease</fullName>
    </submittedName>
</protein>
<evidence type="ECO:0000256" key="4">
    <source>
        <dbReference type="ARBA" id="ARBA00022692"/>
    </source>
</evidence>
<dbReference type="Pfam" id="PF00528">
    <property type="entry name" value="BPD_transp_1"/>
    <property type="match status" value="1"/>
</dbReference>
<feature type="transmembrane region" description="Helical" evidence="7">
    <location>
        <begin position="275"/>
        <end position="301"/>
    </location>
</feature>
<dbReference type="InterPro" id="IPR035906">
    <property type="entry name" value="MetI-like_sf"/>
</dbReference>
<dbReference type="RefSeq" id="WP_150171778.1">
    <property type="nucleotide sequence ID" value="NZ_CP029193.1"/>
</dbReference>
<feature type="transmembrane region" description="Helical" evidence="7">
    <location>
        <begin position="136"/>
        <end position="154"/>
    </location>
</feature>
<dbReference type="Pfam" id="PF19300">
    <property type="entry name" value="BPD_transp_1_N"/>
    <property type="match status" value="1"/>
</dbReference>
<reference evidence="9 10" key="1">
    <citation type="submission" date="2018-05" db="EMBL/GenBank/DDBJ databases">
        <title>Streptomyces venezuelae.</title>
        <authorList>
            <person name="Kim W."/>
            <person name="Lee N."/>
            <person name="Cho B.-K."/>
        </authorList>
    </citation>
    <scope>NUCLEOTIDE SEQUENCE [LARGE SCALE GENOMIC DNA]</scope>
    <source>
        <strain evidence="9 10">ATCC 14583</strain>
    </source>
</reference>
<dbReference type="AlphaFoldDB" id="A0A5P2BFM3"/>
<dbReference type="OrthoDB" id="147639at2"/>
<feature type="domain" description="ABC transmembrane type-1" evidence="8">
    <location>
        <begin position="97"/>
        <end position="298"/>
    </location>
</feature>